<keyword evidence="6" id="KW-0645">Protease</keyword>
<dbReference type="PANTHER" id="PTHR43390">
    <property type="entry name" value="SIGNAL PEPTIDASE I"/>
    <property type="match status" value="1"/>
</dbReference>
<dbReference type="NCBIfam" id="TIGR02227">
    <property type="entry name" value="sigpep_I_bact"/>
    <property type="match status" value="1"/>
</dbReference>
<name>A0A1G2RED5_9BACT</name>
<dbReference type="PROSITE" id="PS00760">
    <property type="entry name" value="SPASE_I_2"/>
    <property type="match status" value="1"/>
</dbReference>
<dbReference type="EMBL" id="MHUB01000007">
    <property type="protein sequence ID" value="OHA71203.1"/>
    <property type="molecule type" value="Genomic_DNA"/>
</dbReference>
<dbReference type="Gene3D" id="2.10.109.10">
    <property type="entry name" value="Umud Fragment, subunit A"/>
    <property type="match status" value="1"/>
</dbReference>
<accession>A0A1G2RED5</accession>
<dbReference type="Proteomes" id="UP000178613">
    <property type="component" value="Unassembled WGS sequence"/>
</dbReference>
<dbReference type="GO" id="GO:0016020">
    <property type="term" value="C:membrane"/>
    <property type="evidence" value="ECO:0007669"/>
    <property type="project" value="UniProtKB-SubCell"/>
</dbReference>
<dbReference type="InterPro" id="IPR019533">
    <property type="entry name" value="Peptidase_S26"/>
</dbReference>
<dbReference type="SUPFAM" id="SSF51306">
    <property type="entry name" value="LexA/Signal peptidase"/>
    <property type="match status" value="1"/>
</dbReference>
<keyword evidence="6" id="KW-0472">Membrane</keyword>
<feature type="active site" evidence="5">
    <location>
        <position position="82"/>
    </location>
</feature>
<dbReference type="InterPro" id="IPR019758">
    <property type="entry name" value="Pept_S26A_signal_pept_1_CS"/>
</dbReference>
<comment type="subcellular location">
    <subcellularLocation>
        <location evidence="6">Membrane</location>
        <topology evidence="6">Single-pass type II membrane protein</topology>
    </subcellularLocation>
</comment>
<comment type="similarity">
    <text evidence="2 6">Belongs to the peptidase S26 family.</text>
</comment>
<proteinExistence type="inferred from homology"/>
<sequence>MKGFFQFALEVAKVVLIALVIVVPLRFLVFQPFLVRGNSMEPNYHNGDYLIVDQLSYRFESPERGDVIVFKFPFDPSQRFIKRIVGLPGETVEVKDGKVVVYGRDGEIKDAYVLDESSYLPPGLETSGSLRIDVRAREYFVLGDNRPSSSDSRKWGVVEEGLIVGKVFLNVFSVNAFAKEIIPQEGY</sequence>
<feature type="transmembrane region" description="Helical" evidence="6">
    <location>
        <begin position="12"/>
        <end position="30"/>
    </location>
</feature>
<keyword evidence="6" id="KW-1133">Transmembrane helix</keyword>
<evidence type="ECO:0000256" key="1">
    <source>
        <dbReference type="ARBA" id="ARBA00000677"/>
    </source>
</evidence>
<evidence type="ECO:0000256" key="6">
    <source>
        <dbReference type="RuleBase" id="RU362042"/>
    </source>
</evidence>
<dbReference type="Pfam" id="PF10502">
    <property type="entry name" value="Peptidase_S26"/>
    <property type="match status" value="1"/>
</dbReference>
<dbReference type="InterPro" id="IPR019757">
    <property type="entry name" value="Pept_S26A_signal_pept_1_Lys-AS"/>
</dbReference>
<evidence type="ECO:0000313" key="9">
    <source>
        <dbReference type="Proteomes" id="UP000178613"/>
    </source>
</evidence>
<feature type="active site" evidence="5">
    <location>
        <position position="39"/>
    </location>
</feature>
<comment type="caution">
    <text evidence="8">The sequence shown here is derived from an EMBL/GenBank/DDBJ whole genome shotgun (WGS) entry which is preliminary data.</text>
</comment>
<dbReference type="PROSITE" id="PS00761">
    <property type="entry name" value="SPASE_I_3"/>
    <property type="match status" value="1"/>
</dbReference>
<keyword evidence="4 6" id="KW-0378">Hydrolase</keyword>
<dbReference type="GO" id="GO:0004252">
    <property type="term" value="F:serine-type endopeptidase activity"/>
    <property type="evidence" value="ECO:0007669"/>
    <property type="project" value="InterPro"/>
</dbReference>
<dbReference type="InterPro" id="IPR036286">
    <property type="entry name" value="LexA/Signal_pep-like_sf"/>
</dbReference>
<dbReference type="EC" id="3.4.21.89" evidence="3 6"/>
<dbReference type="PRINTS" id="PR00727">
    <property type="entry name" value="LEADERPTASE"/>
</dbReference>
<reference evidence="8 9" key="1">
    <citation type="journal article" date="2016" name="Nat. Commun.">
        <title>Thousands of microbial genomes shed light on interconnected biogeochemical processes in an aquifer system.</title>
        <authorList>
            <person name="Anantharaman K."/>
            <person name="Brown C.T."/>
            <person name="Hug L.A."/>
            <person name="Sharon I."/>
            <person name="Castelle C.J."/>
            <person name="Probst A.J."/>
            <person name="Thomas B.C."/>
            <person name="Singh A."/>
            <person name="Wilkins M.J."/>
            <person name="Karaoz U."/>
            <person name="Brodie E.L."/>
            <person name="Williams K.H."/>
            <person name="Hubbard S.S."/>
            <person name="Banfield J.F."/>
        </authorList>
    </citation>
    <scope>NUCLEOTIDE SEQUENCE [LARGE SCALE GENOMIC DNA]</scope>
</reference>
<evidence type="ECO:0000256" key="3">
    <source>
        <dbReference type="ARBA" id="ARBA00013208"/>
    </source>
</evidence>
<evidence type="ECO:0000259" key="7">
    <source>
        <dbReference type="Pfam" id="PF10502"/>
    </source>
</evidence>
<evidence type="ECO:0000256" key="5">
    <source>
        <dbReference type="PIRSR" id="PIRSR600223-1"/>
    </source>
</evidence>
<comment type="catalytic activity">
    <reaction evidence="1 6">
        <text>Cleavage of hydrophobic, N-terminal signal or leader sequences from secreted and periplasmic proteins.</text>
        <dbReference type="EC" id="3.4.21.89"/>
    </reaction>
</comment>
<dbReference type="InterPro" id="IPR000223">
    <property type="entry name" value="Pept_S26A_signal_pept_1"/>
</dbReference>
<evidence type="ECO:0000313" key="8">
    <source>
        <dbReference type="EMBL" id="OHA71203.1"/>
    </source>
</evidence>
<organism evidence="8 9">
    <name type="scientific">Candidatus Wildermuthbacteria bacterium RIFCSPHIGHO2_02_FULL_49_9</name>
    <dbReference type="NCBI Taxonomy" id="1802456"/>
    <lineage>
        <taxon>Bacteria</taxon>
        <taxon>Candidatus Wildermuthiibacteriota</taxon>
    </lineage>
</organism>
<protein>
    <recommendedName>
        <fullName evidence="3 6">Signal peptidase I</fullName>
        <ecNumber evidence="3 6">3.4.21.89</ecNumber>
    </recommendedName>
</protein>
<keyword evidence="6" id="KW-0812">Transmembrane</keyword>
<dbReference type="AlphaFoldDB" id="A0A1G2RED5"/>
<dbReference type="GO" id="GO:0006465">
    <property type="term" value="P:signal peptide processing"/>
    <property type="evidence" value="ECO:0007669"/>
    <property type="project" value="InterPro"/>
</dbReference>
<feature type="domain" description="Peptidase S26" evidence="7">
    <location>
        <begin position="9"/>
        <end position="170"/>
    </location>
</feature>
<dbReference type="PANTHER" id="PTHR43390:SF1">
    <property type="entry name" value="CHLOROPLAST PROCESSING PEPTIDASE"/>
    <property type="match status" value="1"/>
</dbReference>
<gene>
    <name evidence="8" type="ORF">A3D64_02980</name>
</gene>
<dbReference type="GO" id="GO:0009003">
    <property type="term" value="F:signal peptidase activity"/>
    <property type="evidence" value="ECO:0007669"/>
    <property type="project" value="UniProtKB-EC"/>
</dbReference>
<dbReference type="CDD" id="cd06530">
    <property type="entry name" value="S26_SPase_I"/>
    <property type="match status" value="1"/>
</dbReference>
<evidence type="ECO:0000256" key="4">
    <source>
        <dbReference type="ARBA" id="ARBA00022801"/>
    </source>
</evidence>
<evidence type="ECO:0000256" key="2">
    <source>
        <dbReference type="ARBA" id="ARBA00009370"/>
    </source>
</evidence>